<organism evidence="2 3">
    <name type="scientific">Corynebacterium freneyi DNF00450</name>
    <dbReference type="NCBI Taxonomy" id="1287475"/>
    <lineage>
        <taxon>Bacteria</taxon>
        <taxon>Bacillati</taxon>
        <taxon>Actinomycetota</taxon>
        <taxon>Actinomycetes</taxon>
        <taxon>Mycobacteriales</taxon>
        <taxon>Corynebacteriaceae</taxon>
        <taxon>Corynebacterium</taxon>
    </lineage>
</organism>
<dbReference type="Proteomes" id="UP000029548">
    <property type="component" value="Unassembled WGS sequence"/>
</dbReference>
<protein>
    <submittedName>
        <fullName evidence="2">Uncharacterized protein</fullName>
    </submittedName>
</protein>
<evidence type="ECO:0000313" key="2">
    <source>
        <dbReference type="EMBL" id="KGF15111.1"/>
    </source>
</evidence>
<accession>A0A095XZ47</accession>
<keyword evidence="1" id="KW-0472">Membrane</keyword>
<keyword evidence="1" id="KW-0812">Transmembrane</keyword>
<comment type="caution">
    <text evidence="2">The sequence shown here is derived from an EMBL/GenBank/DDBJ whole genome shotgun (WGS) entry which is preliminary data.</text>
</comment>
<gene>
    <name evidence="2" type="ORF">HMPREF1650_12120</name>
</gene>
<keyword evidence="1" id="KW-1133">Transmembrane helix</keyword>
<dbReference type="EMBL" id="JRNE01000082">
    <property type="protein sequence ID" value="KGF15111.1"/>
    <property type="molecule type" value="Genomic_DNA"/>
</dbReference>
<reference evidence="2 3" key="1">
    <citation type="submission" date="2014-07" db="EMBL/GenBank/DDBJ databases">
        <authorList>
            <person name="McCorrison J."/>
            <person name="Sanka R."/>
            <person name="Torralba M."/>
            <person name="Gillis M."/>
            <person name="Haft D.H."/>
            <person name="Methe B."/>
            <person name="Sutton G."/>
            <person name="Nelson K.E."/>
        </authorList>
    </citation>
    <scope>NUCLEOTIDE SEQUENCE [LARGE SCALE GENOMIC DNA]</scope>
    <source>
        <strain evidence="2 3">DNF00450</strain>
    </source>
</reference>
<feature type="transmembrane region" description="Helical" evidence="1">
    <location>
        <begin position="20"/>
        <end position="40"/>
    </location>
</feature>
<name>A0A095XZ47_9CORY</name>
<evidence type="ECO:0000313" key="3">
    <source>
        <dbReference type="Proteomes" id="UP000029548"/>
    </source>
</evidence>
<proteinExistence type="predicted"/>
<sequence>MVTTVMSSVIMAAESATTAVIHLECMSFLSGIVILMGNAMKIAARSGAEFAPGNCWLAFRMVGAFASPGVAPAPSLS</sequence>
<evidence type="ECO:0000256" key="1">
    <source>
        <dbReference type="SAM" id="Phobius"/>
    </source>
</evidence>
<dbReference type="AlphaFoldDB" id="A0A095XZ47"/>